<dbReference type="Gene3D" id="1.25.40.10">
    <property type="entry name" value="Tetratricopeptide repeat domain"/>
    <property type="match status" value="1"/>
</dbReference>
<comment type="caution">
    <text evidence="2">The sequence shown here is derived from an EMBL/GenBank/DDBJ whole genome shotgun (WGS) entry which is preliminary data.</text>
</comment>
<feature type="compositionally biased region" description="Basic and acidic residues" evidence="1">
    <location>
        <begin position="381"/>
        <end position="391"/>
    </location>
</feature>
<dbReference type="InterPro" id="IPR011990">
    <property type="entry name" value="TPR-like_helical_dom_sf"/>
</dbReference>
<evidence type="ECO:0000313" key="2">
    <source>
        <dbReference type="EMBL" id="NTY62106.1"/>
    </source>
</evidence>
<evidence type="ECO:0000313" key="3">
    <source>
        <dbReference type="Proteomes" id="UP000708347"/>
    </source>
</evidence>
<protein>
    <recommendedName>
        <fullName evidence="4">Bacterial transcriptional activator domain-containing protein</fullName>
    </recommendedName>
</protein>
<evidence type="ECO:0008006" key="4">
    <source>
        <dbReference type="Google" id="ProtNLM"/>
    </source>
</evidence>
<dbReference type="Proteomes" id="UP000708347">
    <property type="component" value="Unassembled WGS sequence"/>
</dbReference>
<gene>
    <name evidence="2" type="ORF">FEG63_21405</name>
</gene>
<name>A0ABX2JWH0_9MYCO</name>
<evidence type="ECO:0000256" key="1">
    <source>
        <dbReference type="SAM" id="MobiDB-lite"/>
    </source>
</evidence>
<reference evidence="2 3" key="1">
    <citation type="submission" date="2019-05" db="EMBL/GenBank/DDBJ databases">
        <title>Mycolicibacterium sphagni ENV482 genome assembly.</title>
        <authorList>
            <person name="Chen W."/>
            <person name="Faulkner N.W."/>
            <person name="Hyman M.R."/>
        </authorList>
    </citation>
    <scope>NUCLEOTIDE SEQUENCE [LARGE SCALE GENOMIC DNA]</scope>
    <source>
        <strain evidence="2 3">ENV482</strain>
    </source>
</reference>
<organism evidence="2 3">
    <name type="scientific">Mycolicibacterium sphagni</name>
    <dbReference type="NCBI Taxonomy" id="1786"/>
    <lineage>
        <taxon>Bacteria</taxon>
        <taxon>Bacillati</taxon>
        <taxon>Actinomycetota</taxon>
        <taxon>Actinomycetes</taxon>
        <taxon>Mycobacteriales</taxon>
        <taxon>Mycobacteriaceae</taxon>
        <taxon>Mycolicibacterium</taxon>
    </lineage>
</organism>
<accession>A0ABX2JWH0</accession>
<proteinExistence type="predicted"/>
<dbReference type="EMBL" id="VBSB01000014">
    <property type="protein sequence ID" value="NTY62106.1"/>
    <property type="molecule type" value="Genomic_DNA"/>
</dbReference>
<sequence>MSARSAVDWYFQDDGDGLVDSAVASLGRPTPPLMAILAEPDTISVLPSLDSTFPPPPRPWAHVPEIDSWTCSTDALHPSAAAARRPVMLPIGTARGGVLLVNLEEVTPLTISGDASAVTAVLRAWVMNLLLAPHRVVAATAAATAQLGAVGSDRFITAPDAAALREFLASLGVDADVVVLDDADPRAAELFPTTPCVITTAAAAGIWDFRVAGHSATLSNDARNLSLPLDAITSIDDDGWERLVAGLLADAPPAPTHRVPTNGHRAPATNAAPAPPAAAELGDDQVSPHIWVRVLGEPVITPPDGRTIDDPGRSRVWTSVIAYLATVGRDGATREELRDCWGSASTVSDQSIRQTVSRIRGFLGSTADGQPLLPELGRGGRRADSEPPQAHRLDPLVLSDWERWQHLVGDSPATASDDALAEALALVRGPAFDVLANTAARYEWAKFLIDEITDAVPAAALQLASRGVDRGDQAGTVTAALAGLKANPQRQDLWRLALKATTDKVDLGTLSNQLRRAIPSGDIEAATRKLLT</sequence>
<dbReference type="RefSeq" id="WP_174399839.1">
    <property type="nucleotide sequence ID" value="NZ_VBSB01000014.1"/>
</dbReference>
<feature type="region of interest" description="Disordered" evidence="1">
    <location>
        <begin position="370"/>
        <end position="391"/>
    </location>
</feature>
<feature type="region of interest" description="Disordered" evidence="1">
    <location>
        <begin position="254"/>
        <end position="280"/>
    </location>
</feature>
<keyword evidence="3" id="KW-1185">Reference proteome</keyword>